<evidence type="ECO:0000259" key="6">
    <source>
        <dbReference type="Pfam" id="PF00891"/>
    </source>
</evidence>
<evidence type="ECO:0000259" key="7">
    <source>
        <dbReference type="Pfam" id="PF08100"/>
    </source>
</evidence>
<evidence type="ECO:0000313" key="8">
    <source>
        <dbReference type="EMBL" id="SFP83086.1"/>
    </source>
</evidence>
<proteinExistence type="predicted"/>
<name>A0A1I5TL75_9PSEU</name>
<protein>
    <submittedName>
        <fullName evidence="8">O-methyltransferase</fullName>
    </submittedName>
</protein>
<dbReference type="CDD" id="cd02440">
    <property type="entry name" value="AdoMet_MTases"/>
    <property type="match status" value="1"/>
</dbReference>
<dbReference type="InterPro" id="IPR016461">
    <property type="entry name" value="COMT-like"/>
</dbReference>
<dbReference type="SUPFAM" id="SSF53335">
    <property type="entry name" value="S-adenosyl-L-methionine-dependent methyltransferases"/>
    <property type="match status" value="1"/>
</dbReference>
<dbReference type="GO" id="GO:0032259">
    <property type="term" value="P:methylation"/>
    <property type="evidence" value="ECO:0007669"/>
    <property type="project" value="UniProtKB-KW"/>
</dbReference>
<accession>A0A1I5TL75</accession>
<dbReference type="SUPFAM" id="SSF46785">
    <property type="entry name" value="Winged helix' DNA-binding domain"/>
    <property type="match status" value="1"/>
</dbReference>
<dbReference type="AlphaFoldDB" id="A0A1I5TL75"/>
<evidence type="ECO:0000256" key="5">
    <source>
        <dbReference type="SAM" id="MobiDB-lite"/>
    </source>
</evidence>
<reference evidence="8 9" key="1">
    <citation type="submission" date="2016-10" db="EMBL/GenBank/DDBJ databases">
        <authorList>
            <person name="de Groot N.N."/>
        </authorList>
    </citation>
    <scope>NUCLEOTIDE SEQUENCE [LARGE SCALE GENOMIC DNA]</scope>
    <source>
        <strain evidence="8 9">DSM 44637</strain>
    </source>
</reference>
<evidence type="ECO:0000256" key="4">
    <source>
        <dbReference type="PIRSR" id="PIRSR005739-1"/>
    </source>
</evidence>
<organism evidence="8 9">
    <name type="scientific">Amycolatopsis rubida</name>
    <dbReference type="NCBI Taxonomy" id="112413"/>
    <lineage>
        <taxon>Bacteria</taxon>
        <taxon>Bacillati</taxon>
        <taxon>Actinomycetota</taxon>
        <taxon>Actinomycetes</taxon>
        <taxon>Pseudonocardiales</taxon>
        <taxon>Pseudonocardiaceae</taxon>
        <taxon>Amycolatopsis</taxon>
    </lineage>
</organism>
<dbReference type="PIRSF" id="PIRSF005739">
    <property type="entry name" value="O-mtase"/>
    <property type="match status" value="1"/>
</dbReference>
<dbReference type="Gene3D" id="3.40.50.150">
    <property type="entry name" value="Vaccinia Virus protein VP39"/>
    <property type="match status" value="1"/>
</dbReference>
<dbReference type="RefSeq" id="WP_093574895.1">
    <property type="nucleotide sequence ID" value="NZ_FOWC01000007.1"/>
</dbReference>
<keyword evidence="3" id="KW-0949">S-adenosyl-L-methionine</keyword>
<dbReference type="PROSITE" id="PS51683">
    <property type="entry name" value="SAM_OMT_II"/>
    <property type="match status" value="1"/>
</dbReference>
<dbReference type="PANTHER" id="PTHR43712">
    <property type="entry name" value="PUTATIVE (AFU_ORTHOLOGUE AFUA_4G14580)-RELATED"/>
    <property type="match status" value="1"/>
</dbReference>
<dbReference type="Proteomes" id="UP000199137">
    <property type="component" value="Unassembled WGS sequence"/>
</dbReference>
<dbReference type="PANTHER" id="PTHR43712:SF2">
    <property type="entry name" value="O-METHYLTRANSFERASE CICE"/>
    <property type="match status" value="1"/>
</dbReference>
<dbReference type="Gene3D" id="1.10.287.1350">
    <property type="match status" value="1"/>
</dbReference>
<dbReference type="Gene3D" id="1.10.10.10">
    <property type="entry name" value="Winged helix-like DNA-binding domain superfamily/Winged helix DNA-binding domain"/>
    <property type="match status" value="1"/>
</dbReference>
<evidence type="ECO:0000256" key="3">
    <source>
        <dbReference type="ARBA" id="ARBA00022691"/>
    </source>
</evidence>
<dbReference type="OrthoDB" id="3804952at2"/>
<dbReference type="InterPro" id="IPR036390">
    <property type="entry name" value="WH_DNA-bd_sf"/>
</dbReference>
<dbReference type="InterPro" id="IPR036388">
    <property type="entry name" value="WH-like_DNA-bd_sf"/>
</dbReference>
<evidence type="ECO:0000256" key="2">
    <source>
        <dbReference type="ARBA" id="ARBA00022679"/>
    </source>
</evidence>
<dbReference type="Pfam" id="PF00891">
    <property type="entry name" value="Methyltransf_2"/>
    <property type="match status" value="1"/>
</dbReference>
<dbReference type="EMBL" id="FOWC01000007">
    <property type="protein sequence ID" value="SFP83086.1"/>
    <property type="molecule type" value="Genomic_DNA"/>
</dbReference>
<dbReference type="STRING" id="112413.SAMN05421854_107126"/>
<feature type="domain" description="O-methyltransferase C-terminal" evidence="6">
    <location>
        <begin position="145"/>
        <end position="335"/>
    </location>
</feature>
<feature type="active site" description="Proton acceptor" evidence="4">
    <location>
        <position position="262"/>
    </location>
</feature>
<feature type="region of interest" description="Disordered" evidence="5">
    <location>
        <begin position="1"/>
        <end position="20"/>
    </location>
</feature>
<dbReference type="InterPro" id="IPR012967">
    <property type="entry name" value="COMT_dimerisation"/>
</dbReference>
<keyword evidence="1 8" id="KW-0489">Methyltransferase</keyword>
<dbReference type="InterPro" id="IPR001077">
    <property type="entry name" value="COMT_C"/>
</dbReference>
<keyword evidence="2 8" id="KW-0808">Transferase</keyword>
<sequence length="354" mass="39255">MTTSSPHVRPHSPWRDDGAPPWEQLRKMVTGGWAAITIHAVARLGVADLLVDGPRTAAELAESTGTHENTLYRFLRAAAALGVFAEREDGRFDLTPLAEYLRSDVPGTLRYIAYFFGETTVWNSYGHVMETLRTGEPMGPKLRDGRSWFDYLEDHPEYSEVFNKAMTTVGEAGVAKIADTYDFGRFSVVADVGGGQGRLLSAILQRHPEVQGILFDIPAAVESAAGMLEAHQVAGRVERVAGSFFERVPLGADVYLMKAILHDWDDSDCADILRRIRRALDDKPDGRLVLVECVVPPLNEWHYSKLMDISMLVNLGGKERTLEEWRSLLASAGFELTSAVRTAEPHYVIEGRPC</sequence>
<evidence type="ECO:0000313" key="9">
    <source>
        <dbReference type="Proteomes" id="UP000199137"/>
    </source>
</evidence>
<evidence type="ECO:0000256" key="1">
    <source>
        <dbReference type="ARBA" id="ARBA00022603"/>
    </source>
</evidence>
<dbReference type="Pfam" id="PF08100">
    <property type="entry name" value="Dimerisation"/>
    <property type="match status" value="1"/>
</dbReference>
<dbReference type="GO" id="GO:0046983">
    <property type="term" value="F:protein dimerization activity"/>
    <property type="evidence" value="ECO:0007669"/>
    <property type="project" value="InterPro"/>
</dbReference>
<dbReference type="GO" id="GO:0008171">
    <property type="term" value="F:O-methyltransferase activity"/>
    <property type="evidence" value="ECO:0007669"/>
    <property type="project" value="InterPro"/>
</dbReference>
<gene>
    <name evidence="8" type="ORF">SAMN05421854_107126</name>
</gene>
<dbReference type="InterPro" id="IPR029063">
    <property type="entry name" value="SAM-dependent_MTases_sf"/>
</dbReference>
<feature type="domain" description="O-methyltransferase dimerisation" evidence="7">
    <location>
        <begin position="34"/>
        <end position="101"/>
    </location>
</feature>